<sequence length="699" mass="80552">MERVQNKSNQCHLDFYQQEGRVLNDIQNDENLSVNQEIQQTSGTQNCVPAECNRTYQQASEECDQFYEEQRILENMKSNILSCNIRVAEEMRKFIVSSEEQKKQVQDFLVRQESRQMNVAEAKHRNEAMDVELQISQKIMQELEAQLACIQDICVDLQQHYISVSATLEKCVQTKGDIVCYYAHIRQQLREGDELYKVQNIQLRNKAECCRQQALEETEARKKNKILAEKTKIEMDQKTEEVAGKITALQHNCAVLDDGIRQKTAKKESLVCRIMQELEVVNEKVRNYQQKNEELTAEEEAQKSHITNLESLQQEVTNDNDFLKNKILHQQQATYEAGKRKQALSEEVEQVKAKMVVEEVENYKHDNVLQKKMNVKGEHTSQLEQYKLEMKDMSGCFAELENSCGKNEEDRKTLQEEVQAEQLKQETLTSEHKSKVIDVLAELELEKEKSCDIDSELQRNEQTACELQERTKDIRGLSSSVEPECEVLREGIAQTRSRIAELQVEANEETEHKQKTVEELKGVETCLLELRSSLAESNKTHEEFILKVTTEKCETDEELKDAQHGLQSSIVSHDCMVQETMTLVNESRQSYVQHIEMKDAALTACRNEFHSLTQQVEEASAEKDKLETKIKDEVKALEDTVNQLEEKLSKKKAENQPQAASTPVSLVLPQSEQYTDLLVLITNPRKYQLQEASVPAVSH</sequence>
<evidence type="ECO:0000313" key="3">
    <source>
        <dbReference type="Proteomes" id="UP000502823"/>
    </source>
</evidence>
<dbReference type="OrthoDB" id="8193070at2759"/>
<feature type="coiled-coil region" evidence="1">
    <location>
        <begin position="278"/>
        <end position="361"/>
    </location>
</feature>
<dbReference type="Proteomes" id="UP000502823">
    <property type="component" value="Unassembled WGS sequence"/>
</dbReference>
<proteinExistence type="predicted"/>
<dbReference type="AlphaFoldDB" id="A0A6L2PZP5"/>
<feature type="coiled-coil region" evidence="1">
    <location>
        <begin position="397"/>
        <end position="431"/>
    </location>
</feature>
<feature type="coiled-coil region" evidence="1">
    <location>
        <begin position="602"/>
        <end position="654"/>
    </location>
</feature>
<gene>
    <name evidence="2" type="ORF">Cfor_03723</name>
</gene>
<keyword evidence="3" id="KW-1185">Reference proteome</keyword>
<dbReference type="InParanoid" id="A0A6L2PZP5"/>
<comment type="caution">
    <text evidence="2">The sequence shown here is derived from an EMBL/GenBank/DDBJ whole genome shotgun (WGS) entry which is preliminary data.</text>
</comment>
<feature type="coiled-coil region" evidence="1">
    <location>
        <begin position="126"/>
        <end position="160"/>
    </location>
</feature>
<evidence type="ECO:0000256" key="1">
    <source>
        <dbReference type="SAM" id="Coils"/>
    </source>
</evidence>
<evidence type="ECO:0000313" key="2">
    <source>
        <dbReference type="EMBL" id="GFG36038.1"/>
    </source>
</evidence>
<organism evidence="2 3">
    <name type="scientific">Coptotermes formosanus</name>
    <name type="common">Formosan subterranean termite</name>
    <dbReference type="NCBI Taxonomy" id="36987"/>
    <lineage>
        <taxon>Eukaryota</taxon>
        <taxon>Metazoa</taxon>
        <taxon>Ecdysozoa</taxon>
        <taxon>Arthropoda</taxon>
        <taxon>Hexapoda</taxon>
        <taxon>Insecta</taxon>
        <taxon>Pterygota</taxon>
        <taxon>Neoptera</taxon>
        <taxon>Polyneoptera</taxon>
        <taxon>Dictyoptera</taxon>
        <taxon>Blattodea</taxon>
        <taxon>Blattoidea</taxon>
        <taxon>Termitoidae</taxon>
        <taxon>Rhinotermitidae</taxon>
        <taxon>Coptotermes</taxon>
    </lineage>
</organism>
<feature type="coiled-coil region" evidence="1">
    <location>
        <begin position="485"/>
        <end position="519"/>
    </location>
</feature>
<accession>A0A6L2PZP5</accession>
<protein>
    <submittedName>
        <fullName evidence="2">Uncharacterized protein</fullName>
    </submittedName>
</protein>
<keyword evidence="1" id="KW-0175">Coiled coil</keyword>
<dbReference type="EMBL" id="BLKM01000596">
    <property type="protein sequence ID" value="GFG36038.1"/>
    <property type="molecule type" value="Genomic_DNA"/>
</dbReference>
<name>A0A6L2PZP5_COPFO</name>
<reference evidence="3" key="1">
    <citation type="submission" date="2020-01" db="EMBL/GenBank/DDBJ databases">
        <title>Draft genome sequence of the Termite Coptotermes fromosanus.</title>
        <authorList>
            <person name="Itakura S."/>
            <person name="Yosikawa Y."/>
            <person name="Umezawa K."/>
        </authorList>
    </citation>
    <scope>NUCLEOTIDE SEQUENCE [LARGE SCALE GENOMIC DNA]</scope>
</reference>